<evidence type="ECO:0000313" key="3">
    <source>
        <dbReference type="EMBL" id="CAD9251339.1"/>
    </source>
</evidence>
<evidence type="ECO:0000259" key="2">
    <source>
        <dbReference type="Pfam" id="PF02174"/>
    </source>
</evidence>
<dbReference type="InterPro" id="IPR002404">
    <property type="entry name" value="IRS_PTB"/>
</dbReference>
<protein>
    <recommendedName>
        <fullName evidence="2">IRS-type PTB domain-containing protein</fullName>
    </recommendedName>
</protein>
<dbReference type="AlphaFoldDB" id="A0A7S1XQ49"/>
<accession>A0A7S1XQ49</accession>
<evidence type="ECO:0000256" key="1">
    <source>
        <dbReference type="SAM" id="MobiDB-lite"/>
    </source>
</evidence>
<gene>
    <name evidence="3" type="ORF">PPAR1163_LOCUS9701</name>
</gene>
<sequence>MGAGASAQARLPDSALNKGLPTRFGNSPSVGAEYQVVVQTPLPNIEKGENVILRIAYEALVMLDQTKAPKIHFPYQAIICWGSTPKIFQFRLFGSYFNKPRDETIVVTLGTRSGPEVQARLLAHVKALMVDMDNSAVPKADFKVLTEELLRQRNAYFKSNPANQEAAPDDGFGGFGAGGGPAAQQLETIQQFASNRHFLAKQAVELLTILGADGEAAFERMELAVFFYEKLLNKGSFQLVLNQFSDPSDRENILHRLNLTPDHLQTEGEPERRSSKKMFARLTGISRPEQPGALSPQAGGVSLSPNCPEGLGGTGDVFRVPVPELEGPGSAAVGKPNEPNPIPRASVITLSSNRNTTPTPPAAPVGGQLQEPAATPASP</sequence>
<feature type="region of interest" description="Disordered" evidence="1">
    <location>
        <begin position="285"/>
        <end position="379"/>
    </location>
</feature>
<dbReference type="Pfam" id="PF02174">
    <property type="entry name" value="IRS"/>
    <property type="match status" value="1"/>
</dbReference>
<name>A0A7S1XQ49_9STRA</name>
<dbReference type="EMBL" id="HBGJ01015082">
    <property type="protein sequence ID" value="CAD9251339.1"/>
    <property type="molecule type" value="Transcribed_RNA"/>
</dbReference>
<reference evidence="3" key="1">
    <citation type="submission" date="2021-01" db="EMBL/GenBank/DDBJ databases">
        <authorList>
            <person name="Corre E."/>
            <person name="Pelletier E."/>
            <person name="Niang G."/>
            <person name="Scheremetjew M."/>
            <person name="Finn R."/>
            <person name="Kale V."/>
            <person name="Holt S."/>
            <person name="Cochrane G."/>
            <person name="Meng A."/>
            <person name="Brown T."/>
            <person name="Cohen L."/>
        </authorList>
    </citation>
    <scope>NUCLEOTIDE SEQUENCE</scope>
    <source>
        <strain evidence="3">CCMP2877</strain>
    </source>
</reference>
<feature type="domain" description="IRS-type PTB" evidence="2">
    <location>
        <begin position="47"/>
        <end position="129"/>
    </location>
</feature>
<organism evidence="3">
    <name type="scientific">Phaeomonas parva</name>
    <dbReference type="NCBI Taxonomy" id="124430"/>
    <lineage>
        <taxon>Eukaryota</taxon>
        <taxon>Sar</taxon>
        <taxon>Stramenopiles</taxon>
        <taxon>Ochrophyta</taxon>
        <taxon>Pinguiophyceae</taxon>
        <taxon>Pinguiochrysidales</taxon>
        <taxon>Pinguiochrysidaceae</taxon>
        <taxon>Phaeomonas</taxon>
    </lineage>
</organism>
<proteinExistence type="predicted"/>